<evidence type="ECO:0000313" key="1">
    <source>
        <dbReference type="EMBL" id="KAL3579245.1"/>
    </source>
</evidence>
<sequence>MMPSSGGTRGLPSKNCYKCSGYRGGAKKYQKLNAVMSPNIPFMDSKSLDVFILNSQARYESLSERRQRDFMNIVD</sequence>
<accession>A0ACC4BKX8</accession>
<dbReference type="Proteomes" id="UP000309997">
    <property type="component" value="Unassembled WGS sequence"/>
</dbReference>
<organism evidence="1 2">
    <name type="scientific">Populus alba</name>
    <name type="common">White poplar</name>
    <dbReference type="NCBI Taxonomy" id="43335"/>
    <lineage>
        <taxon>Eukaryota</taxon>
        <taxon>Viridiplantae</taxon>
        <taxon>Streptophyta</taxon>
        <taxon>Embryophyta</taxon>
        <taxon>Tracheophyta</taxon>
        <taxon>Spermatophyta</taxon>
        <taxon>Magnoliopsida</taxon>
        <taxon>eudicotyledons</taxon>
        <taxon>Gunneridae</taxon>
        <taxon>Pentapetalae</taxon>
        <taxon>rosids</taxon>
        <taxon>fabids</taxon>
        <taxon>Malpighiales</taxon>
        <taxon>Salicaceae</taxon>
        <taxon>Saliceae</taxon>
        <taxon>Populus</taxon>
    </lineage>
</organism>
<name>A0ACC4BKX8_POPAL</name>
<gene>
    <name evidence="1" type="ORF">D5086_020749</name>
</gene>
<protein>
    <submittedName>
        <fullName evidence="1">Uncharacterized protein</fullName>
    </submittedName>
</protein>
<dbReference type="EMBL" id="RCHU02000010">
    <property type="protein sequence ID" value="KAL3579245.1"/>
    <property type="molecule type" value="Genomic_DNA"/>
</dbReference>
<proteinExistence type="predicted"/>
<reference evidence="1 2" key="1">
    <citation type="journal article" date="2024" name="Plant Biotechnol. J.">
        <title>Genome and CRISPR/Cas9 system of a widespread forest tree (Populus alba) in the world.</title>
        <authorList>
            <person name="Liu Y.J."/>
            <person name="Jiang P.F."/>
            <person name="Han X.M."/>
            <person name="Li X.Y."/>
            <person name="Wang H.M."/>
            <person name="Wang Y.J."/>
            <person name="Wang X.X."/>
            <person name="Zeng Q.Y."/>
        </authorList>
    </citation>
    <scope>NUCLEOTIDE SEQUENCE [LARGE SCALE GENOMIC DNA]</scope>
    <source>
        <strain evidence="2">cv. PAL-ZL1</strain>
    </source>
</reference>
<keyword evidence="2" id="KW-1185">Reference proteome</keyword>
<comment type="caution">
    <text evidence="1">The sequence shown here is derived from an EMBL/GenBank/DDBJ whole genome shotgun (WGS) entry which is preliminary data.</text>
</comment>
<evidence type="ECO:0000313" key="2">
    <source>
        <dbReference type="Proteomes" id="UP000309997"/>
    </source>
</evidence>